<dbReference type="UniPathway" id="UPA00989"/>
<comment type="pathway">
    <text evidence="6">tRNA modification; N(7)-methylguanine-tRNA biosynthesis.</text>
</comment>
<dbReference type="GO" id="GO:0106004">
    <property type="term" value="P:tRNA (guanine-N7)-methylation"/>
    <property type="evidence" value="ECO:0007669"/>
    <property type="project" value="UniProtKB-UniRule"/>
</dbReference>
<evidence type="ECO:0000256" key="2">
    <source>
        <dbReference type="ARBA" id="ARBA00022574"/>
    </source>
</evidence>
<dbReference type="GO" id="GO:0043527">
    <property type="term" value="C:tRNA methyltransferase complex"/>
    <property type="evidence" value="ECO:0007669"/>
    <property type="project" value="TreeGrafter"/>
</dbReference>
<comment type="subcellular location">
    <subcellularLocation>
        <location evidence="1 6">Nucleus</location>
    </subcellularLocation>
</comment>
<dbReference type="GO" id="GO:0005634">
    <property type="term" value="C:nucleus"/>
    <property type="evidence" value="ECO:0007669"/>
    <property type="project" value="UniProtKB-SubCell"/>
</dbReference>
<dbReference type="VEuPathDB" id="FungiDB:TRICI_000788"/>
<protein>
    <submittedName>
        <fullName evidence="7">Uncharacterized protein</fullName>
    </submittedName>
</protein>
<keyword evidence="8" id="KW-1185">Reference proteome</keyword>
<dbReference type="GO" id="GO:0005829">
    <property type="term" value="C:cytosol"/>
    <property type="evidence" value="ECO:0007669"/>
    <property type="project" value="TreeGrafter"/>
</dbReference>
<evidence type="ECO:0000256" key="4">
    <source>
        <dbReference type="ARBA" id="ARBA00022737"/>
    </source>
</evidence>
<sequence length="368" mass="41407">MSVIHELEVNNEGTRLYVAVEKTVQLYNLENGKVISAYTFEDKPKTNGQQGSADGAHVDNLTLTEDEKYLIATVNEGKYALVLDSTDLNLVSKRSFPKRPSAVDSTKDKEKLILADKFGDVYGVPLTGTDAVLTEGTEDSKIEPMLGHVSMLVDIKAVQRDNGKQYIITADRDEHIRVTRYPQTYVIERWLFGHTEFVSVIETLPWNPHQLVSAGGDDFVAHWDWTTGELLETFCIRPLVEQYLNESHDPVKRSDSKREITVSQLLPINNQLIVLCENTPCLLQFQFDSNNKLSHLSTFNLDHPIISVTAYKNTLYISVEDPGAPLLTATINSDNISKSDKQLTPDLPDSTNPVPLYNLKQLRKRGEF</sequence>
<evidence type="ECO:0000313" key="7">
    <source>
        <dbReference type="EMBL" id="KAA8917116.1"/>
    </source>
</evidence>
<dbReference type="PANTHER" id="PTHR16288">
    <property type="entry name" value="WD40 REPEAT PROTEIN 4"/>
    <property type="match status" value="1"/>
</dbReference>
<evidence type="ECO:0000313" key="8">
    <source>
        <dbReference type="Proteomes" id="UP000761534"/>
    </source>
</evidence>
<dbReference type="AlphaFoldDB" id="A0A642VC02"/>
<keyword evidence="3 6" id="KW-0819">tRNA processing</keyword>
<dbReference type="InterPro" id="IPR028884">
    <property type="entry name" value="Trm82"/>
</dbReference>
<keyword evidence="2 6" id="KW-0853">WD repeat</keyword>
<dbReference type="EMBL" id="SWFS01000066">
    <property type="protein sequence ID" value="KAA8917116.1"/>
    <property type="molecule type" value="Genomic_DNA"/>
</dbReference>
<evidence type="ECO:0000256" key="1">
    <source>
        <dbReference type="ARBA" id="ARBA00004123"/>
    </source>
</evidence>
<keyword evidence="4 6" id="KW-0677">Repeat</keyword>
<gene>
    <name evidence="7" type="ORF">TRICI_000788</name>
</gene>
<proteinExistence type="inferred from homology"/>
<dbReference type="HAMAP" id="MF_03056">
    <property type="entry name" value="TRM82"/>
    <property type="match status" value="1"/>
</dbReference>
<comment type="function">
    <text evidence="6">Required for the formation of N(7)-methylguanine at position 46 (m7G46) in tRNA. In the complex, it is required to stabilize and induce conformational changes of the catalytic subunit.</text>
</comment>
<dbReference type="SUPFAM" id="SSF50978">
    <property type="entry name" value="WD40 repeat-like"/>
    <property type="match status" value="1"/>
</dbReference>
<dbReference type="Gene3D" id="2.130.10.10">
    <property type="entry name" value="YVTN repeat-like/Quinoprotein amine dehydrogenase"/>
    <property type="match status" value="1"/>
</dbReference>
<dbReference type="InterPro" id="IPR015943">
    <property type="entry name" value="WD40/YVTN_repeat-like_dom_sf"/>
</dbReference>
<dbReference type="OrthoDB" id="339900at2759"/>
<dbReference type="Proteomes" id="UP000761534">
    <property type="component" value="Unassembled WGS sequence"/>
</dbReference>
<keyword evidence="5 6" id="KW-0539">Nucleus</keyword>
<comment type="similarity">
    <text evidence="6">Belongs to the WD repeat TRM82 family.</text>
</comment>
<organism evidence="7 8">
    <name type="scientific">Trichomonascus ciferrii</name>
    <dbReference type="NCBI Taxonomy" id="44093"/>
    <lineage>
        <taxon>Eukaryota</taxon>
        <taxon>Fungi</taxon>
        <taxon>Dikarya</taxon>
        <taxon>Ascomycota</taxon>
        <taxon>Saccharomycotina</taxon>
        <taxon>Dipodascomycetes</taxon>
        <taxon>Dipodascales</taxon>
        <taxon>Trichomonascaceae</taxon>
        <taxon>Trichomonascus</taxon>
        <taxon>Trichomonascus ciferrii complex</taxon>
    </lineage>
</organism>
<dbReference type="InterPro" id="IPR036322">
    <property type="entry name" value="WD40_repeat_dom_sf"/>
</dbReference>
<accession>A0A642VC02</accession>
<name>A0A642VC02_9ASCO</name>
<evidence type="ECO:0000256" key="6">
    <source>
        <dbReference type="HAMAP-Rule" id="MF_03056"/>
    </source>
</evidence>
<comment type="caution">
    <text evidence="7">The sequence shown here is derived from an EMBL/GenBank/DDBJ whole genome shotgun (WGS) entry which is preliminary data.</text>
</comment>
<evidence type="ECO:0000256" key="3">
    <source>
        <dbReference type="ARBA" id="ARBA00022694"/>
    </source>
</evidence>
<evidence type="ECO:0000256" key="5">
    <source>
        <dbReference type="ARBA" id="ARBA00023242"/>
    </source>
</evidence>
<reference evidence="7" key="1">
    <citation type="journal article" date="2019" name="G3 (Bethesda)">
        <title>Genome Assemblies of Two Rare Opportunistic Yeast Pathogens: Diutina rugosa (syn. Candida rugosa) and Trichomonascus ciferrii (syn. Candida ciferrii).</title>
        <authorList>
            <person name="Mixao V."/>
            <person name="Saus E."/>
            <person name="Hansen A.P."/>
            <person name="Lass-Florl C."/>
            <person name="Gabaldon T."/>
        </authorList>
    </citation>
    <scope>NUCLEOTIDE SEQUENCE</scope>
    <source>
        <strain evidence="7">CBS 4856</strain>
    </source>
</reference>
<dbReference type="PANTHER" id="PTHR16288:SF0">
    <property type="entry name" value="TRNA (GUANINE-N(7)-)-METHYLTRANSFERASE NON-CATALYTIC SUBUNIT WDR4"/>
    <property type="match status" value="1"/>
</dbReference>